<dbReference type="PROSITE" id="PS51186">
    <property type="entry name" value="GNAT"/>
    <property type="match status" value="1"/>
</dbReference>
<dbReference type="InterPro" id="IPR051531">
    <property type="entry name" value="N-acetyltransferase"/>
</dbReference>
<dbReference type="GO" id="GO:0016747">
    <property type="term" value="F:acyltransferase activity, transferring groups other than amino-acyl groups"/>
    <property type="evidence" value="ECO:0007669"/>
    <property type="project" value="InterPro"/>
</dbReference>
<proteinExistence type="predicted"/>
<sequence length="182" mass="20740">MSDPAKPDTVTTERLTLRPFTLDDLPAYVRIRDEASVRGWLRSPDEPAAVIAERSLRHFMDEWDQRGYGPWAVIDRRTGDLLGHHGLRRLPEFDGETEILYTLTERVRRQGIGVEAGRAALAYGFETLGLDRVMAITLHDNLASRGVMERLGLTYRRDTVFKGHDVVYYALDREDWLAAKAA</sequence>
<dbReference type="RefSeq" id="WP_123695512.1">
    <property type="nucleotide sequence ID" value="NZ_AP019700.1"/>
</dbReference>
<evidence type="ECO:0000259" key="1">
    <source>
        <dbReference type="PROSITE" id="PS51186"/>
    </source>
</evidence>
<dbReference type="EMBL" id="RJKX01000019">
    <property type="protein sequence ID" value="ROP81038.1"/>
    <property type="molecule type" value="Genomic_DNA"/>
</dbReference>
<feature type="domain" description="N-acetyltransferase" evidence="1">
    <location>
        <begin position="15"/>
        <end position="174"/>
    </location>
</feature>
<dbReference type="Proteomes" id="UP000278222">
    <property type="component" value="Unassembled WGS sequence"/>
</dbReference>
<keyword evidence="2" id="KW-0808">Transferase</keyword>
<dbReference type="Gene3D" id="3.40.630.30">
    <property type="match status" value="1"/>
</dbReference>
<dbReference type="InterPro" id="IPR000182">
    <property type="entry name" value="GNAT_dom"/>
</dbReference>
<dbReference type="Pfam" id="PF13302">
    <property type="entry name" value="Acetyltransf_3"/>
    <property type="match status" value="1"/>
</dbReference>
<evidence type="ECO:0000313" key="3">
    <source>
        <dbReference type="Proteomes" id="UP000278222"/>
    </source>
</evidence>
<comment type="caution">
    <text evidence="2">The sequence shown here is derived from an EMBL/GenBank/DDBJ whole genome shotgun (WGS) entry which is preliminary data.</text>
</comment>
<reference evidence="2 3" key="1">
    <citation type="submission" date="2018-11" db="EMBL/GenBank/DDBJ databases">
        <title>Genomic Encyclopedia of Type Strains, Phase IV (KMG-IV): sequencing the most valuable type-strain genomes for metagenomic binning, comparative biology and taxonomic classification.</title>
        <authorList>
            <person name="Goeker M."/>
        </authorList>
    </citation>
    <scope>NUCLEOTIDE SEQUENCE [LARGE SCALE GENOMIC DNA]</scope>
    <source>
        <strain evidence="2 3">DSM 5900</strain>
    </source>
</reference>
<protein>
    <submittedName>
        <fullName evidence="2">Ribosomal-protein-alanine N-acetyltransferase</fullName>
    </submittedName>
</protein>
<dbReference type="OrthoDB" id="7263714at2"/>
<dbReference type="SUPFAM" id="SSF55729">
    <property type="entry name" value="Acyl-CoA N-acyltransferases (Nat)"/>
    <property type="match status" value="1"/>
</dbReference>
<dbReference type="PANTHER" id="PTHR43792">
    <property type="entry name" value="GNAT FAMILY, PUTATIVE (AFU_ORTHOLOGUE AFUA_3G00765)-RELATED-RELATED"/>
    <property type="match status" value="1"/>
</dbReference>
<dbReference type="AlphaFoldDB" id="A0A3N1KRS2"/>
<accession>A0A3N1KRS2</accession>
<dbReference type="InterPro" id="IPR016181">
    <property type="entry name" value="Acyl_CoA_acyltransferase"/>
</dbReference>
<gene>
    <name evidence="2" type="ORF">EDC65_5373</name>
</gene>
<dbReference type="PANTHER" id="PTHR43792:SF1">
    <property type="entry name" value="N-ACETYLTRANSFERASE DOMAIN-CONTAINING PROTEIN"/>
    <property type="match status" value="1"/>
</dbReference>
<organism evidence="2 3">
    <name type="scientific">Stella humosa</name>
    <dbReference type="NCBI Taxonomy" id="94"/>
    <lineage>
        <taxon>Bacteria</taxon>
        <taxon>Pseudomonadati</taxon>
        <taxon>Pseudomonadota</taxon>
        <taxon>Alphaproteobacteria</taxon>
        <taxon>Rhodospirillales</taxon>
        <taxon>Stellaceae</taxon>
        <taxon>Stella</taxon>
    </lineage>
</organism>
<keyword evidence="3" id="KW-1185">Reference proteome</keyword>
<name>A0A3N1KRS2_9PROT</name>
<evidence type="ECO:0000313" key="2">
    <source>
        <dbReference type="EMBL" id="ROP81038.1"/>
    </source>
</evidence>